<dbReference type="InterPro" id="IPR027806">
    <property type="entry name" value="HARBI1_dom"/>
</dbReference>
<dbReference type="GO" id="GO:0046872">
    <property type="term" value="F:metal ion binding"/>
    <property type="evidence" value="ECO:0007669"/>
    <property type="project" value="UniProtKB-KW"/>
</dbReference>
<comment type="cofactor">
    <cofactor evidence="1">
        <name>a divalent metal cation</name>
        <dbReference type="ChEBI" id="CHEBI:60240"/>
    </cofactor>
</comment>
<reference evidence="4" key="1">
    <citation type="submission" date="2016-03" db="EMBL/GenBank/DDBJ databases">
        <title>Gut transcriptome analysis on engorged females of Ornithodoros mimon (Acari: Argasidae) and phylogenetic inferences of soft ticks.</title>
        <authorList>
            <person name="Landulfo G.A."/>
            <person name="Giovanni D."/>
            <person name="Carvalho E."/>
            <person name="Junqueira-de-Azevedo I."/>
            <person name="Patane J."/>
            <person name="Mendoca R."/>
            <person name="Barros-Battesti D."/>
        </authorList>
    </citation>
    <scope>NUCLEOTIDE SEQUENCE</scope>
    <source>
        <strain evidence="4">Females</strain>
        <tissue evidence="4">Gut</tissue>
    </source>
</reference>
<evidence type="ECO:0000313" key="4">
    <source>
        <dbReference type="EMBL" id="JAR86414.1"/>
    </source>
</evidence>
<sequence>VSSAIVRNLAPRYLKFPTSPEEKLTIKRDFHRIAGMPGCLGAIDGTAVAIIAPSTNDPRFVDANYYCHKGYHAINVLGVCDARRRILYLNACYPGSCHDSAIWNMCDLRHQA</sequence>
<organism evidence="4">
    <name type="scientific">Alectorobius mimon</name>
    <dbReference type="NCBI Taxonomy" id="360319"/>
    <lineage>
        <taxon>Eukaryota</taxon>
        <taxon>Metazoa</taxon>
        <taxon>Ecdysozoa</taxon>
        <taxon>Arthropoda</taxon>
        <taxon>Chelicerata</taxon>
        <taxon>Arachnida</taxon>
        <taxon>Acari</taxon>
        <taxon>Parasitiformes</taxon>
        <taxon>Ixodida</taxon>
        <taxon>Ixodoidea</taxon>
        <taxon>Argasidae</taxon>
        <taxon>Ornithodorinae</taxon>
        <taxon>Alectorobius</taxon>
    </lineage>
</organism>
<feature type="non-terminal residue" evidence="4">
    <location>
        <position position="1"/>
    </location>
</feature>
<keyword evidence="2" id="KW-0479">Metal-binding</keyword>
<evidence type="ECO:0000256" key="1">
    <source>
        <dbReference type="ARBA" id="ARBA00001968"/>
    </source>
</evidence>
<name>A0A147B6L0_9ACAR</name>
<evidence type="ECO:0000259" key="3">
    <source>
        <dbReference type="Pfam" id="PF13359"/>
    </source>
</evidence>
<accession>A0A147B6L0</accession>
<dbReference type="Pfam" id="PF13359">
    <property type="entry name" value="DDE_Tnp_4"/>
    <property type="match status" value="1"/>
</dbReference>
<protein>
    <submittedName>
        <fullName evidence="4">Nuclease harbi1 like</fullName>
    </submittedName>
</protein>
<dbReference type="AlphaFoldDB" id="A0A147B6L0"/>
<feature type="domain" description="DDE Tnp4" evidence="3">
    <location>
        <begin position="43"/>
        <end position="111"/>
    </location>
</feature>
<dbReference type="EMBL" id="GEIB01002054">
    <property type="protein sequence ID" value="JAR86414.1"/>
    <property type="molecule type" value="Transcribed_RNA"/>
</dbReference>
<proteinExistence type="predicted"/>
<evidence type="ECO:0000256" key="2">
    <source>
        <dbReference type="ARBA" id="ARBA00022723"/>
    </source>
</evidence>